<dbReference type="Proteomes" id="UP000605253">
    <property type="component" value="Unassembled WGS sequence"/>
</dbReference>
<reference evidence="1" key="1">
    <citation type="journal article" date="2014" name="Int. J. Syst. Evol. Microbiol.">
        <title>Complete genome sequence of Corynebacterium casei LMG S-19264T (=DSM 44701T), isolated from a smear-ripened cheese.</title>
        <authorList>
            <consortium name="US DOE Joint Genome Institute (JGI-PGF)"/>
            <person name="Walter F."/>
            <person name="Albersmeier A."/>
            <person name="Kalinowski J."/>
            <person name="Ruckert C."/>
        </authorList>
    </citation>
    <scope>NUCLEOTIDE SEQUENCE</scope>
    <source>
        <strain evidence="1">CGMCC 1.12181</strain>
    </source>
</reference>
<dbReference type="EMBL" id="BMEO01000018">
    <property type="protein sequence ID" value="GGG02723.1"/>
    <property type="molecule type" value="Genomic_DNA"/>
</dbReference>
<gene>
    <name evidence="1" type="ORF">GCM10011365_24910</name>
</gene>
<dbReference type="PROSITE" id="PS51257">
    <property type="entry name" value="PROKAR_LIPOPROTEIN"/>
    <property type="match status" value="1"/>
</dbReference>
<evidence type="ECO:0000313" key="1">
    <source>
        <dbReference type="EMBL" id="GGG02723.1"/>
    </source>
</evidence>
<dbReference type="Gene3D" id="3.60.21.10">
    <property type="match status" value="1"/>
</dbReference>
<protein>
    <recommendedName>
        <fullName evidence="3">Calcineurin-like phosphoesterase domain-containing protein</fullName>
    </recommendedName>
</protein>
<evidence type="ECO:0008006" key="3">
    <source>
        <dbReference type="Google" id="ProtNLM"/>
    </source>
</evidence>
<sequence>MNMKRRAFLKATVAAGSAPLILSACTDQNISHSKDANSISGFIFSDAHIGWEHEMQPSLETQAEMIKRIKEFFPHLDLVFDTGDVYHAHIKEPGRKIARDFWLSKMAGEFPTSLVHYIPGNHELGVGLKDAEITASELGSMNLRPYYSFDYKGIHFISLPQLLSTILISRESLNWLKQDLLINREKTTLIFSHNCLKETTFTNDETGYREIVNSDEVYKIINEYNNVIGWFHGHNHQYEIVKKHERLYVSNGRIGGFNPPKHWGDFGQGHLGGIYFEINHIGLNVKCFSATENCFLEDLGLTHLSNHLPSITSYQPDGKTNYYWGHGKLLNDTKHHFHNHYLGHTTPYAIITPNPNTVINENNDLTYETEFFFAGSDINKVVGFVIKPGALKSIDTKDGLMINTLAQKKFQIHFPEENYLYDTYLSRSGYYRCSQNCTYELVAKFSNLNDDTRIKYSFKVLDIEHNVCFKQDKFKSFQLIDNRLQTTFKIPDKMTQEPADNHLYLFITIEVTNPPDNIFVQYINLNQIIDPDKVKPKLFEINNSTFPITEKQTITKSKSLMSPTGIINVQDNNTSHTLLVVTPDVQWQIRNACAELFDDEIHIHSMRHDFQNNPEIILTPTTQKSTFINRLKNITSCKIIYKSDSIIVSDITSSADGGIILISDSSDVSVSNGEIIHKTPEEMHITLNKDISEVTLQYNKT</sequence>
<evidence type="ECO:0000313" key="2">
    <source>
        <dbReference type="Proteomes" id="UP000605253"/>
    </source>
</evidence>
<proteinExistence type="predicted"/>
<keyword evidence="2" id="KW-1185">Reference proteome</keyword>
<organism evidence="1 2">
    <name type="scientific">Marinicella pacifica</name>
    <dbReference type="NCBI Taxonomy" id="1171543"/>
    <lineage>
        <taxon>Bacteria</taxon>
        <taxon>Pseudomonadati</taxon>
        <taxon>Pseudomonadota</taxon>
        <taxon>Gammaproteobacteria</taxon>
        <taxon>Lysobacterales</taxon>
        <taxon>Marinicellaceae</taxon>
        <taxon>Marinicella</taxon>
    </lineage>
</organism>
<dbReference type="AlphaFoldDB" id="A0A917FT40"/>
<dbReference type="PANTHER" id="PTHR43143:SF1">
    <property type="entry name" value="SERINE_THREONINE-PROTEIN PHOSPHATASE CPPED1"/>
    <property type="match status" value="1"/>
</dbReference>
<dbReference type="InterPro" id="IPR029052">
    <property type="entry name" value="Metallo-depent_PP-like"/>
</dbReference>
<dbReference type="InterPro" id="IPR051918">
    <property type="entry name" value="STPP_CPPED1"/>
</dbReference>
<name>A0A917FT40_9GAMM</name>
<dbReference type="PANTHER" id="PTHR43143">
    <property type="entry name" value="METALLOPHOSPHOESTERASE, CALCINEURIN SUPERFAMILY"/>
    <property type="match status" value="1"/>
</dbReference>
<reference evidence="1" key="2">
    <citation type="submission" date="2020-09" db="EMBL/GenBank/DDBJ databases">
        <authorList>
            <person name="Sun Q."/>
            <person name="Zhou Y."/>
        </authorList>
    </citation>
    <scope>NUCLEOTIDE SEQUENCE</scope>
    <source>
        <strain evidence="1">CGMCC 1.12181</strain>
    </source>
</reference>
<comment type="caution">
    <text evidence="1">The sequence shown here is derived from an EMBL/GenBank/DDBJ whole genome shotgun (WGS) entry which is preliminary data.</text>
</comment>
<dbReference type="SUPFAM" id="SSF56300">
    <property type="entry name" value="Metallo-dependent phosphatases"/>
    <property type="match status" value="1"/>
</dbReference>
<accession>A0A917FT40</accession>